<dbReference type="VEuPathDB" id="VectorBase:AFAF012013"/>
<dbReference type="AlphaFoldDB" id="A0A182QKE0"/>
<reference evidence="2" key="1">
    <citation type="submission" date="2014-01" db="EMBL/GenBank/DDBJ databases">
        <title>The Genome Sequence of Anopheles farauti FAR1 (V2).</title>
        <authorList>
            <consortium name="The Broad Institute Genomics Platform"/>
            <person name="Neafsey D.E."/>
            <person name="Besansky N."/>
            <person name="Howell P."/>
            <person name="Walton C."/>
            <person name="Young S.K."/>
            <person name="Zeng Q."/>
            <person name="Gargeya S."/>
            <person name="Fitzgerald M."/>
            <person name="Haas B."/>
            <person name="Abouelleil A."/>
            <person name="Allen A.W."/>
            <person name="Alvarado L."/>
            <person name="Arachchi H.M."/>
            <person name="Berlin A.M."/>
            <person name="Chapman S.B."/>
            <person name="Gainer-Dewar J."/>
            <person name="Goldberg J."/>
            <person name="Griggs A."/>
            <person name="Gujja S."/>
            <person name="Hansen M."/>
            <person name="Howarth C."/>
            <person name="Imamovic A."/>
            <person name="Ireland A."/>
            <person name="Larimer J."/>
            <person name="McCowan C."/>
            <person name="Murphy C."/>
            <person name="Pearson M."/>
            <person name="Poon T.W."/>
            <person name="Priest M."/>
            <person name="Roberts A."/>
            <person name="Saif S."/>
            <person name="Shea T."/>
            <person name="Sisk P."/>
            <person name="Sykes S."/>
            <person name="Wortman J."/>
            <person name="Nusbaum C."/>
            <person name="Birren B."/>
        </authorList>
    </citation>
    <scope>NUCLEOTIDE SEQUENCE [LARGE SCALE GENOMIC DNA]</scope>
    <source>
        <strain evidence="2">FAR1</strain>
    </source>
</reference>
<name>A0A182QKE0_9DIPT</name>
<sequence length="140" mass="16228">MAKCIEAGIANKKRFYDRNKPVDRVRMNVSVGLIMDKYCITKRGVMRCREMHPKLVQGRTSSPVGFVVFELFHNRFRWLLPVSTRSRLSESESIGSLQSPSPSPSSSCFRFAVAISAACFLRHFVRRFWNHTCVRWEKLV</sequence>
<dbReference type="EMBL" id="AXCN02000214">
    <property type="status" value="NOT_ANNOTATED_CDS"/>
    <property type="molecule type" value="Genomic_DNA"/>
</dbReference>
<accession>A0A182QKE0</accession>
<dbReference type="EnsemblMetazoa" id="AFAF012013-RA">
    <property type="protein sequence ID" value="AFAF012013-PA"/>
    <property type="gene ID" value="AFAF012013"/>
</dbReference>
<reference evidence="1" key="2">
    <citation type="submission" date="2020-05" db="UniProtKB">
        <authorList>
            <consortium name="EnsemblMetazoa"/>
        </authorList>
    </citation>
    <scope>IDENTIFICATION</scope>
    <source>
        <strain evidence="1">FAR1</strain>
    </source>
</reference>
<evidence type="ECO:0000313" key="1">
    <source>
        <dbReference type="EnsemblMetazoa" id="AFAF012013-PA"/>
    </source>
</evidence>
<keyword evidence="2" id="KW-1185">Reference proteome</keyword>
<organism evidence="1 2">
    <name type="scientific">Anopheles farauti</name>
    <dbReference type="NCBI Taxonomy" id="69004"/>
    <lineage>
        <taxon>Eukaryota</taxon>
        <taxon>Metazoa</taxon>
        <taxon>Ecdysozoa</taxon>
        <taxon>Arthropoda</taxon>
        <taxon>Hexapoda</taxon>
        <taxon>Insecta</taxon>
        <taxon>Pterygota</taxon>
        <taxon>Neoptera</taxon>
        <taxon>Endopterygota</taxon>
        <taxon>Diptera</taxon>
        <taxon>Nematocera</taxon>
        <taxon>Culicoidea</taxon>
        <taxon>Culicidae</taxon>
        <taxon>Anophelinae</taxon>
        <taxon>Anopheles</taxon>
    </lineage>
</organism>
<evidence type="ECO:0000313" key="2">
    <source>
        <dbReference type="Proteomes" id="UP000075886"/>
    </source>
</evidence>
<dbReference type="Proteomes" id="UP000075886">
    <property type="component" value="Unassembled WGS sequence"/>
</dbReference>
<proteinExistence type="predicted"/>
<protein>
    <submittedName>
        <fullName evidence="1">Uncharacterized protein</fullName>
    </submittedName>
</protein>